<evidence type="ECO:0000256" key="2">
    <source>
        <dbReference type="SAM" id="Phobius"/>
    </source>
</evidence>
<dbReference type="EMBL" id="BMFO01000001">
    <property type="protein sequence ID" value="GGF87292.1"/>
    <property type="molecule type" value="Genomic_DNA"/>
</dbReference>
<reference evidence="3" key="2">
    <citation type="submission" date="2020-09" db="EMBL/GenBank/DDBJ databases">
        <authorList>
            <person name="Sun Q."/>
            <person name="Zhou Y."/>
        </authorList>
    </citation>
    <scope>NUCLEOTIDE SEQUENCE</scope>
    <source>
        <strain evidence="3">CGMCC 1.12726</strain>
    </source>
</reference>
<dbReference type="PANTHER" id="PTHR40278">
    <property type="entry name" value="DNA UTILIZATION PROTEIN HOFN"/>
    <property type="match status" value="1"/>
</dbReference>
<feature type="transmembrane region" description="Helical" evidence="2">
    <location>
        <begin position="21"/>
        <end position="43"/>
    </location>
</feature>
<comment type="caution">
    <text evidence="3">The sequence shown here is derived from an EMBL/GenBank/DDBJ whole genome shotgun (WGS) entry which is preliminary data.</text>
</comment>
<keyword evidence="2" id="KW-1133">Transmembrane helix</keyword>
<keyword evidence="1" id="KW-0175">Coiled coil</keyword>
<protein>
    <recommendedName>
        <fullName evidence="5">Fimbrial protein</fullName>
    </recommendedName>
</protein>
<dbReference type="GO" id="GO:0043683">
    <property type="term" value="P:type IV pilus assembly"/>
    <property type="evidence" value="ECO:0007669"/>
    <property type="project" value="TreeGrafter"/>
</dbReference>
<proteinExistence type="predicted"/>
<dbReference type="GO" id="GO:0043107">
    <property type="term" value="P:type IV pilus-dependent motility"/>
    <property type="evidence" value="ECO:0007669"/>
    <property type="project" value="TreeGrafter"/>
</dbReference>
<keyword evidence="2" id="KW-0812">Transmembrane</keyword>
<dbReference type="InterPro" id="IPR052534">
    <property type="entry name" value="Extracell_DNA_Util/SecSys_Comp"/>
</dbReference>
<dbReference type="InterPro" id="IPR007813">
    <property type="entry name" value="PilN"/>
</dbReference>
<keyword evidence="2" id="KW-0472">Membrane</keyword>
<organism evidence="3 4">
    <name type="scientific">Arenimonas maotaiensis</name>
    <dbReference type="NCBI Taxonomy" id="1446479"/>
    <lineage>
        <taxon>Bacteria</taxon>
        <taxon>Pseudomonadati</taxon>
        <taxon>Pseudomonadota</taxon>
        <taxon>Gammaproteobacteria</taxon>
        <taxon>Lysobacterales</taxon>
        <taxon>Lysobacteraceae</taxon>
        <taxon>Arenimonas</taxon>
    </lineage>
</organism>
<dbReference type="Pfam" id="PF05137">
    <property type="entry name" value="PilN"/>
    <property type="match status" value="1"/>
</dbReference>
<dbReference type="Proteomes" id="UP000632858">
    <property type="component" value="Unassembled WGS sequence"/>
</dbReference>
<reference evidence="3" key="1">
    <citation type="journal article" date="2014" name="Int. J. Syst. Evol. Microbiol.">
        <title>Complete genome sequence of Corynebacterium casei LMG S-19264T (=DSM 44701T), isolated from a smear-ripened cheese.</title>
        <authorList>
            <consortium name="US DOE Joint Genome Institute (JGI-PGF)"/>
            <person name="Walter F."/>
            <person name="Albersmeier A."/>
            <person name="Kalinowski J."/>
            <person name="Ruckert C."/>
        </authorList>
    </citation>
    <scope>NUCLEOTIDE SEQUENCE</scope>
    <source>
        <strain evidence="3">CGMCC 1.12726</strain>
    </source>
</reference>
<evidence type="ECO:0000313" key="4">
    <source>
        <dbReference type="Proteomes" id="UP000632858"/>
    </source>
</evidence>
<keyword evidence="4" id="KW-1185">Reference proteome</keyword>
<dbReference type="PANTHER" id="PTHR40278:SF2">
    <property type="entry name" value="TYPE IV PILUS INNER MEMBRANE COMPONENT PILN"/>
    <property type="match status" value="1"/>
</dbReference>
<dbReference type="RefSeq" id="WP_188447692.1">
    <property type="nucleotide sequence ID" value="NZ_BMFO01000001.1"/>
</dbReference>
<sequence>MAKINLLPWREERRKAQQRQFNGLLGLAAVAGLALSALIYLYYSGQVTGQNQRNELLRQEIAVVETKIKEIEELDKRKQSLLARKQIIEELQGKRYEMVHVFTELAKTIADGAQISTIRQSGADLVIQGRAQSNARVSSYMRNIMASPVISDPDLTVIEARGGDRALPYEFILNAKVKQPAAEPGQADAGQGGAQ</sequence>
<dbReference type="AlphaFoldDB" id="A0A917FKY4"/>
<evidence type="ECO:0000256" key="1">
    <source>
        <dbReference type="SAM" id="Coils"/>
    </source>
</evidence>
<feature type="coiled-coil region" evidence="1">
    <location>
        <begin position="54"/>
        <end position="91"/>
    </location>
</feature>
<evidence type="ECO:0008006" key="5">
    <source>
        <dbReference type="Google" id="ProtNLM"/>
    </source>
</evidence>
<gene>
    <name evidence="3" type="ORF">GCM10010960_06500</name>
</gene>
<accession>A0A917FKY4</accession>
<evidence type="ECO:0000313" key="3">
    <source>
        <dbReference type="EMBL" id="GGF87292.1"/>
    </source>
</evidence>
<name>A0A917FKY4_9GAMM</name>